<evidence type="ECO:0000259" key="3">
    <source>
        <dbReference type="Pfam" id="PF01035"/>
    </source>
</evidence>
<dbReference type="PANTHER" id="PTHR42942">
    <property type="entry name" value="6-O-METHYLGUANINE DNA METHYLTRANSFERASE"/>
    <property type="match status" value="1"/>
</dbReference>
<evidence type="ECO:0000313" key="4">
    <source>
        <dbReference type="EMBL" id="RSK36145.1"/>
    </source>
</evidence>
<dbReference type="InterPro" id="IPR036217">
    <property type="entry name" value="MethylDNA_cys_MeTrfase_DNAb"/>
</dbReference>
<keyword evidence="1" id="KW-0227">DNA damage</keyword>
<dbReference type="GO" id="GO:0003824">
    <property type="term" value="F:catalytic activity"/>
    <property type="evidence" value="ECO:0007669"/>
    <property type="project" value="InterPro"/>
</dbReference>
<feature type="domain" description="Methylated-DNA-[protein]-cysteine S-methyltransferase DNA binding" evidence="3">
    <location>
        <begin position="51"/>
        <end position="134"/>
    </location>
</feature>
<sequence>MGVRHRKSQRVAPERESAGSGRNRQGTYLYSSVTHLPSVSIPRNPTEAHRNFFQDVHEVVRLVPPGRVTTYGAIAHYLGARHGARMVGWAMMAAHTAPDYVPAHRVINRNGLLTGKQHFATPTAMQEALEAEGVPVHEDQVLEFKTRFWDPSTELG</sequence>
<feature type="region of interest" description="Disordered" evidence="2">
    <location>
        <begin position="1"/>
        <end position="26"/>
    </location>
</feature>
<dbReference type="OrthoDB" id="9132167at2"/>
<gene>
    <name evidence="4" type="ORF">EI290_04475</name>
</gene>
<protein>
    <submittedName>
        <fullName evidence="4">MGMT family protein</fullName>
    </submittedName>
</protein>
<dbReference type="GO" id="GO:0006281">
    <property type="term" value="P:DNA repair"/>
    <property type="evidence" value="ECO:0007669"/>
    <property type="project" value="InterPro"/>
</dbReference>
<dbReference type="InterPro" id="IPR014048">
    <property type="entry name" value="MethylDNA_cys_MeTrfase_DNA-bd"/>
</dbReference>
<evidence type="ECO:0000256" key="2">
    <source>
        <dbReference type="SAM" id="MobiDB-lite"/>
    </source>
</evidence>
<dbReference type="Pfam" id="PF01035">
    <property type="entry name" value="DNA_binding_1"/>
    <property type="match status" value="1"/>
</dbReference>
<organism evidence="4 5">
    <name type="scientific">Hymenobacter metallilatus</name>
    <dbReference type="NCBI Taxonomy" id="2493666"/>
    <lineage>
        <taxon>Bacteria</taxon>
        <taxon>Pseudomonadati</taxon>
        <taxon>Bacteroidota</taxon>
        <taxon>Cytophagia</taxon>
        <taxon>Cytophagales</taxon>
        <taxon>Hymenobacteraceae</taxon>
        <taxon>Hymenobacter</taxon>
    </lineage>
</organism>
<dbReference type="Proteomes" id="UP000280066">
    <property type="component" value="Unassembled WGS sequence"/>
</dbReference>
<dbReference type="EMBL" id="RWIS01000002">
    <property type="protein sequence ID" value="RSK36145.1"/>
    <property type="molecule type" value="Genomic_DNA"/>
</dbReference>
<comment type="caution">
    <text evidence="4">The sequence shown here is derived from an EMBL/GenBank/DDBJ whole genome shotgun (WGS) entry which is preliminary data.</text>
</comment>
<dbReference type="AlphaFoldDB" id="A0A428JRL6"/>
<name>A0A428JRL6_9BACT</name>
<dbReference type="InterPro" id="IPR036388">
    <property type="entry name" value="WH-like_DNA-bd_sf"/>
</dbReference>
<evidence type="ECO:0000256" key="1">
    <source>
        <dbReference type="ARBA" id="ARBA00022763"/>
    </source>
</evidence>
<reference evidence="4 5" key="1">
    <citation type="submission" date="2018-12" db="EMBL/GenBank/DDBJ databases">
        <authorList>
            <person name="Feng G."/>
            <person name="Zhu H."/>
        </authorList>
    </citation>
    <scope>NUCLEOTIDE SEQUENCE [LARGE SCALE GENOMIC DNA]</scope>
    <source>
        <strain evidence="4 5">9PBR-2</strain>
    </source>
</reference>
<keyword evidence="5" id="KW-1185">Reference proteome</keyword>
<dbReference type="PANTHER" id="PTHR42942:SF1">
    <property type="entry name" value="ALKYLTRANSFERASE-LIKE PROTEIN 1"/>
    <property type="match status" value="1"/>
</dbReference>
<proteinExistence type="predicted"/>
<accession>A0A428JRL6</accession>
<dbReference type="InterPro" id="IPR052520">
    <property type="entry name" value="ATL_DNA_repair"/>
</dbReference>
<evidence type="ECO:0000313" key="5">
    <source>
        <dbReference type="Proteomes" id="UP000280066"/>
    </source>
</evidence>
<dbReference type="SUPFAM" id="SSF46767">
    <property type="entry name" value="Methylated DNA-protein cysteine methyltransferase, C-terminal domain"/>
    <property type="match status" value="1"/>
</dbReference>
<dbReference type="CDD" id="cd06445">
    <property type="entry name" value="ATase"/>
    <property type="match status" value="1"/>
</dbReference>
<dbReference type="Gene3D" id="1.10.10.10">
    <property type="entry name" value="Winged helix-like DNA-binding domain superfamily/Winged helix DNA-binding domain"/>
    <property type="match status" value="1"/>
</dbReference>